<proteinExistence type="predicted"/>
<dbReference type="EMBL" id="MF133442">
    <property type="protein sequence ID" value="ASK37074.1"/>
    <property type="molecule type" value="Genomic_DNA"/>
</dbReference>
<evidence type="ECO:0000313" key="1">
    <source>
        <dbReference type="EMBL" id="ASK37074.1"/>
    </source>
</evidence>
<geneLocation type="plasmid" evidence="1">
    <name>p11219-CTXM</name>
</geneLocation>
<geneLocation type="plasmid" evidence="2">
    <name>p205880-NR1</name>
</geneLocation>
<dbReference type="EMBL" id="MF144193">
    <property type="protein sequence ID" value="ASK37193.1"/>
    <property type="molecule type" value="Genomic_DNA"/>
</dbReference>
<dbReference type="AlphaFoldDB" id="A0A220SUT1"/>
<accession>A0A220SUT1</accession>
<protein>
    <submittedName>
        <fullName evidence="2">Uncharacterized protein</fullName>
    </submittedName>
</protein>
<reference evidence="2" key="2">
    <citation type="submission" date="2017-05" db="EMBL/GenBank/DDBJ databases">
        <title>Complete sequence of plasmid p205880-NR1.</title>
        <authorList>
            <person name="Wang S."/>
            <person name="Zhou D."/>
        </authorList>
    </citation>
    <scope>NUCLEOTIDE SEQUENCE</scope>
    <source>
        <strain evidence="2">205880</strain>
        <plasmid evidence="2">p205880-NR1</plasmid>
    </source>
</reference>
<evidence type="ECO:0000313" key="2">
    <source>
        <dbReference type="EMBL" id="ASK37193.1"/>
    </source>
</evidence>
<reference evidence="1" key="1">
    <citation type="submission" date="2017-05" db="EMBL/GenBank/DDBJ databases">
        <title>Complete sequence of plasmid p11219-CTXM.</title>
        <authorList>
            <person name="Wang S."/>
            <person name="Zhou D."/>
        </authorList>
    </citation>
    <scope>NUCLEOTIDE SEQUENCE</scope>
    <source>
        <strain evidence="1">11219</strain>
        <plasmid evidence="1">p11219-CTXM</plasmid>
    </source>
</reference>
<name>A0A220SUT1_KLEPN</name>
<keyword evidence="2" id="KW-0614">Plasmid</keyword>
<organism evidence="2">
    <name type="scientific">Klebsiella pneumoniae</name>
    <dbReference type="NCBI Taxonomy" id="573"/>
    <lineage>
        <taxon>Bacteria</taxon>
        <taxon>Pseudomonadati</taxon>
        <taxon>Pseudomonadota</taxon>
        <taxon>Gammaproteobacteria</taxon>
        <taxon>Enterobacterales</taxon>
        <taxon>Enterobacteriaceae</taxon>
        <taxon>Klebsiella/Raoultella group</taxon>
        <taxon>Klebsiella</taxon>
        <taxon>Klebsiella pneumoniae complex</taxon>
    </lineage>
</organism>
<sequence>MSAGSASVMQKPVVSTLRAGSPNQPGYVAIFNPKLNDISNRNDVTG</sequence>